<evidence type="ECO:0000256" key="1">
    <source>
        <dbReference type="PROSITE-ProRule" id="PRU00076"/>
    </source>
</evidence>
<accession>A0A8R1UEN3</accession>
<dbReference type="InterPro" id="IPR000742">
    <property type="entry name" value="EGF"/>
</dbReference>
<evidence type="ECO:0000313" key="3">
    <source>
        <dbReference type="Proteomes" id="UP000005239"/>
    </source>
</evidence>
<dbReference type="SMART" id="SM00181">
    <property type="entry name" value="EGF"/>
    <property type="match status" value="3"/>
</dbReference>
<protein>
    <submittedName>
        <fullName evidence="2">Uncharacterized protein</fullName>
    </submittedName>
</protein>
<sequence>MDKPCYLLMCLVVIVLSGAIPEVQTKKPQPGQFIKQTTYVGTNLPMNATKLEVCIKSGPAADTCDVYKTTATFSHTSSNTHIRADSFARFFFDKVTHTSTNIFATKGNITLTLMNATHDIMGALLYSDWITEQAHKNGIILPLANNTHPAMHDMSIIEQWKETDDDSLVRDFILAAVKLEAFCDAEYYGEACMEHCPQGCPHGTCSNGICSKCEYPYHGEACDRCGENGNCEHGVCIETEIGNIMSGQCECATYYEGAQCDTLINNCTIVPCSPNGRCDETSHKCVCYGLYEGNFCEIHYSYWRSKDFITKSFFIIFILGSIKLKCSEWPKAICSSDMDEPNDNISLGAKDGNENLREN</sequence>
<reference evidence="2" key="2">
    <citation type="submission" date="2022-06" db="UniProtKB">
        <authorList>
            <consortium name="EnsemblMetazoa"/>
        </authorList>
    </citation>
    <scope>IDENTIFICATION</scope>
    <source>
        <strain evidence="2">PS312</strain>
    </source>
</reference>
<dbReference type="PANTHER" id="PTHR24035:SF109">
    <property type="entry name" value="PROTEIN DRAPER"/>
    <property type="match status" value="1"/>
</dbReference>
<dbReference type="AlphaFoldDB" id="A0A2A6D1D3"/>
<dbReference type="Gene3D" id="2.10.25.10">
    <property type="entry name" value="Laminin"/>
    <property type="match status" value="1"/>
</dbReference>
<keyword evidence="1" id="KW-1015">Disulfide bond</keyword>
<proteinExistence type="predicted"/>
<organism evidence="2 3">
    <name type="scientific">Pristionchus pacificus</name>
    <name type="common">Parasitic nematode worm</name>
    <dbReference type="NCBI Taxonomy" id="54126"/>
    <lineage>
        <taxon>Eukaryota</taxon>
        <taxon>Metazoa</taxon>
        <taxon>Ecdysozoa</taxon>
        <taxon>Nematoda</taxon>
        <taxon>Chromadorea</taxon>
        <taxon>Rhabditida</taxon>
        <taxon>Rhabditina</taxon>
        <taxon>Diplogasteromorpha</taxon>
        <taxon>Diplogasteroidea</taxon>
        <taxon>Neodiplogasteridae</taxon>
        <taxon>Pristionchus</taxon>
    </lineage>
</organism>
<keyword evidence="3" id="KW-1185">Reference proteome</keyword>
<dbReference type="OrthoDB" id="2121828at2759"/>
<name>A0A2A6D1D3_PRIPA</name>
<reference evidence="3" key="1">
    <citation type="journal article" date="2008" name="Nat. Genet.">
        <title>The Pristionchus pacificus genome provides a unique perspective on nematode lifestyle and parasitism.</title>
        <authorList>
            <person name="Dieterich C."/>
            <person name="Clifton S.W."/>
            <person name="Schuster L.N."/>
            <person name="Chinwalla A."/>
            <person name="Delehaunty K."/>
            <person name="Dinkelacker I."/>
            <person name="Fulton L."/>
            <person name="Fulton R."/>
            <person name="Godfrey J."/>
            <person name="Minx P."/>
            <person name="Mitreva M."/>
            <person name="Roeseler W."/>
            <person name="Tian H."/>
            <person name="Witte H."/>
            <person name="Yang S.P."/>
            <person name="Wilson R.K."/>
            <person name="Sommer R.J."/>
        </authorList>
    </citation>
    <scope>NUCLEOTIDE SEQUENCE [LARGE SCALE GENOMIC DNA]</scope>
    <source>
        <strain evidence="3">PS312</strain>
    </source>
</reference>
<feature type="disulfide bond" evidence="1">
    <location>
        <begin position="287"/>
        <end position="296"/>
    </location>
</feature>
<dbReference type="PROSITE" id="PS00022">
    <property type="entry name" value="EGF_1"/>
    <property type="match status" value="2"/>
</dbReference>
<dbReference type="PANTHER" id="PTHR24035">
    <property type="entry name" value="MULTIPLE EPIDERMAL GROWTH FACTOR-LIKE DOMAINS PROTEIN"/>
    <property type="match status" value="1"/>
</dbReference>
<comment type="caution">
    <text evidence="1">Lacks conserved residue(s) required for the propagation of feature annotation.</text>
</comment>
<dbReference type="InterPro" id="IPR052108">
    <property type="entry name" value="MEGF/SIB"/>
</dbReference>
<gene>
    <name evidence="2" type="primary">WBGene00110177</name>
</gene>
<keyword evidence="1" id="KW-0245">EGF-like domain</keyword>
<dbReference type="Proteomes" id="UP000005239">
    <property type="component" value="Unassembled WGS sequence"/>
</dbReference>
<dbReference type="EnsemblMetazoa" id="PPA20623.1">
    <property type="protein sequence ID" value="PPA20623.1"/>
    <property type="gene ID" value="WBGene00110177"/>
</dbReference>
<dbReference type="PROSITE" id="PS50026">
    <property type="entry name" value="EGF_3"/>
    <property type="match status" value="1"/>
</dbReference>
<accession>A0A2A6D1D3</accession>
<evidence type="ECO:0000313" key="2">
    <source>
        <dbReference type="EnsemblMetazoa" id="PPA20623.1"/>
    </source>
</evidence>